<accession>A0A1V6SVY6</accession>
<dbReference type="InterPro" id="IPR004839">
    <property type="entry name" value="Aminotransferase_I/II_large"/>
</dbReference>
<evidence type="ECO:0000313" key="6">
    <source>
        <dbReference type="EMBL" id="OQE18155.1"/>
    </source>
</evidence>
<evidence type="ECO:0000256" key="2">
    <source>
        <dbReference type="ARBA" id="ARBA00010008"/>
    </source>
</evidence>
<name>A0A1V6SVY6_9EURO</name>
<dbReference type="AlphaFoldDB" id="A0A1V6SVY6"/>
<evidence type="ECO:0000259" key="5">
    <source>
        <dbReference type="Pfam" id="PF00155"/>
    </source>
</evidence>
<evidence type="ECO:0000256" key="3">
    <source>
        <dbReference type="ARBA" id="ARBA00022679"/>
    </source>
</evidence>
<dbReference type="STRING" id="254877.A0A1V6SVY6"/>
<keyword evidence="7" id="KW-1185">Reference proteome</keyword>
<organism evidence="6 7">
    <name type="scientific">Penicillium flavigenum</name>
    <dbReference type="NCBI Taxonomy" id="254877"/>
    <lineage>
        <taxon>Eukaryota</taxon>
        <taxon>Fungi</taxon>
        <taxon>Dikarya</taxon>
        <taxon>Ascomycota</taxon>
        <taxon>Pezizomycotina</taxon>
        <taxon>Eurotiomycetes</taxon>
        <taxon>Eurotiomycetidae</taxon>
        <taxon>Eurotiales</taxon>
        <taxon>Aspergillaceae</taxon>
        <taxon>Penicillium</taxon>
    </lineage>
</organism>
<sequence>MDGKIILSQKLQFALDERDRDHRLISPPDPSTIAQMVDFGSNDTLSLATSGALTRSFEDQLRKNPDFIVGSTSTRIFEGTTQYLKELEVYMAQFHNAESALFFNSGYDANVALWSTIPQNGDFVLYDQYVHASIHDGMRRGRAQTIMFAHNDCASFRQCLESLRDQNPRIADGSNVVFVALESFYSMDGDEAPIHELLDIAKTTLARGNFIFSVDEAHSNGLLGPNGSGFISYHGLEKEIGLRVHTFGKALGSNGGTVPIPLCRDLQADLITLAVILAEPTIKFNLINYARSVIFSTAPSFVALAAVKAGYEILASEDGERRRRALQENIRYFHKTFLNHPKWAAVKKEEIIQIPNEKSWNSEILQSPIIPLVTPPNESTGLAGHMHRAKFWANPVRYPIVPKGMDRVRISIHADNTEEQIEDVIEVIMEWAKYRAEQARKARL</sequence>
<evidence type="ECO:0000256" key="1">
    <source>
        <dbReference type="ARBA" id="ARBA00001933"/>
    </source>
</evidence>
<evidence type="ECO:0000256" key="4">
    <source>
        <dbReference type="ARBA" id="ARBA00022898"/>
    </source>
</evidence>
<comment type="cofactor">
    <cofactor evidence="1">
        <name>pyridoxal 5'-phosphate</name>
        <dbReference type="ChEBI" id="CHEBI:597326"/>
    </cofactor>
</comment>
<dbReference type="InterPro" id="IPR015424">
    <property type="entry name" value="PyrdxlP-dep_Trfase"/>
</dbReference>
<protein>
    <recommendedName>
        <fullName evidence="5">Aminotransferase class I/classII large domain-containing protein</fullName>
    </recommendedName>
</protein>
<gene>
    <name evidence="6" type="ORF">PENFLA_c022G03043</name>
</gene>
<dbReference type="Proteomes" id="UP000191342">
    <property type="component" value="Unassembled WGS sequence"/>
</dbReference>
<evidence type="ECO:0000313" key="7">
    <source>
        <dbReference type="Proteomes" id="UP000191342"/>
    </source>
</evidence>
<keyword evidence="4" id="KW-0663">Pyridoxal phosphate</keyword>
<dbReference type="GO" id="GO:0009102">
    <property type="term" value="P:biotin biosynthetic process"/>
    <property type="evidence" value="ECO:0007669"/>
    <property type="project" value="TreeGrafter"/>
</dbReference>
<dbReference type="SUPFAM" id="SSF53383">
    <property type="entry name" value="PLP-dependent transferases"/>
    <property type="match status" value="1"/>
</dbReference>
<dbReference type="EMBL" id="MLQL01000022">
    <property type="protein sequence ID" value="OQE18155.1"/>
    <property type="molecule type" value="Genomic_DNA"/>
</dbReference>
<dbReference type="OrthoDB" id="2382073at2759"/>
<proteinExistence type="inferred from homology"/>
<dbReference type="PANTHER" id="PTHR13693:SF77">
    <property type="entry name" value="8-AMINO-7-OXONONANOATE SYNTHASE"/>
    <property type="match status" value="1"/>
</dbReference>
<dbReference type="PANTHER" id="PTHR13693">
    <property type="entry name" value="CLASS II AMINOTRANSFERASE/8-AMINO-7-OXONONANOATE SYNTHASE"/>
    <property type="match status" value="1"/>
</dbReference>
<dbReference type="InterPro" id="IPR015422">
    <property type="entry name" value="PyrdxlP-dep_Trfase_small"/>
</dbReference>
<comment type="similarity">
    <text evidence="2">Belongs to the class-II pyridoxal-phosphate-dependent aminotransferase family. BioF subfamily.</text>
</comment>
<dbReference type="InterPro" id="IPR015421">
    <property type="entry name" value="PyrdxlP-dep_Trfase_major"/>
</dbReference>
<dbReference type="InterPro" id="IPR050087">
    <property type="entry name" value="AON_synthase_class-II"/>
</dbReference>
<dbReference type="GO" id="GO:0016740">
    <property type="term" value="F:transferase activity"/>
    <property type="evidence" value="ECO:0007669"/>
    <property type="project" value="UniProtKB-KW"/>
</dbReference>
<dbReference type="GO" id="GO:0030170">
    <property type="term" value="F:pyridoxal phosphate binding"/>
    <property type="evidence" value="ECO:0007669"/>
    <property type="project" value="InterPro"/>
</dbReference>
<dbReference type="Gene3D" id="3.40.640.10">
    <property type="entry name" value="Type I PLP-dependent aspartate aminotransferase-like (Major domain)"/>
    <property type="match status" value="1"/>
</dbReference>
<dbReference type="Pfam" id="PF00155">
    <property type="entry name" value="Aminotran_1_2"/>
    <property type="match status" value="1"/>
</dbReference>
<reference evidence="7" key="1">
    <citation type="journal article" date="2017" name="Nat. Microbiol.">
        <title>Global analysis of biosynthetic gene clusters reveals vast potential of secondary metabolite production in Penicillium species.</title>
        <authorList>
            <person name="Nielsen J.C."/>
            <person name="Grijseels S."/>
            <person name="Prigent S."/>
            <person name="Ji B."/>
            <person name="Dainat J."/>
            <person name="Nielsen K.F."/>
            <person name="Frisvad J.C."/>
            <person name="Workman M."/>
            <person name="Nielsen J."/>
        </authorList>
    </citation>
    <scope>NUCLEOTIDE SEQUENCE [LARGE SCALE GENOMIC DNA]</scope>
    <source>
        <strain evidence="7">IBT 14082</strain>
    </source>
</reference>
<keyword evidence="3" id="KW-0808">Transferase</keyword>
<feature type="domain" description="Aminotransferase class I/classII large" evidence="5">
    <location>
        <begin position="35"/>
        <end position="428"/>
    </location>
</feature>
<dbReference type="Gene3D" id="3.90.1150.10">
    <property type="entry name" value="Aspartate Aminotransferase, domain 1"/>
    <property type="match status" value="1"/>
</dbReference>
<comment type="caution">
    <text evidence="6">The sequence shown here is derived from an EMBL/GenBank/DDBJ whole genome shotgun (WGS) entry which is preliminary data.</text>
</comment>